<dbReference type="OrthoDB" id="3926720at2759"/>
<evidence type="ECO:0000313" key="3">
    <source>
        <dbReference type="EMBL" id="TKA26053.1"/>
    </source>
</evidence>
<protein>
    <recommendedName>
        <fullName evidence="5">Fibronectin type-III domain-containing protein</fullName>
    </recommendedName>
</protein>
<reference evidence="3 4" key="1">
    <citation type="submission" date="2017-03" db="EMBL/GenBank/DDBJ databases">
        <title>Genomes of endolithic fungi from Antarctica.</title>
        <authorList>
            <person name="Coleine C."/>
            <person name="Masonjones S."/>
            <person name="Stajich J.E."/>
        </authorList>
    </citation>
    <scope>NUCLEOTIDE SEQUENCE [LARGE SCALE GENOMIC DNA]</scope>
    <source>
        <strain evidence="3 4">CCFEE 5311</strain>
    </source>
</reference>
<keyword evidence="2" id="KW-0732">Signal</keyword>
<dbReference type="AlphaFoldDB" id="A0A4U0TUN7"/>
<sequence length="208" mass="22375">MKLSSVYSSLLAATLSTLGVATILIDPISSTVLVNDTLDITWSADQDYNLELHFVQQGQGNVAWTSIQTIFSDREEARGNSSYNWTVPSVAPSGSYALWLSGQGIPNDRSGYANITNWFKVEGGHEEASSGHEEGSSAHAMSTGQIAGVVVGIAMVVTLIAAAVLVLRRRAPRKAPRVTLVEAHPRESFDSIMDEKAEAKLAMRQVDV</sequence>
<dbReference type="EMBL" id="NAJP01000145">
    <property type="protein sequence ID" value="TKA26053.1"/>
    <property type="molecule type" value="Genomic_DNA"/>
</dbReference>
<dbReference type="Proteomes" id="UP000310066">
    <property type="component" value="Unassembled WGS sequence"/>
</dbReference>
<evidence type="ECO:0000313" key="4">
    <source>
        <dbReference type="Proteomes" id="UP000310066"/>
    </source>
</evidence>
<proteinExistence type="predicted"/>
<feature type="signal peptide" evidence="2">
    <location>
        <begin position="1"/>
        <end position="21"/>
    </location>
</feature>
<keyword evidence="1" id="KW-1133">Transmembrane helix</keyword>
<evidence type="ECO:0008006" key="5">
    <source>
        <dbReference type="Google" id="ProtNLM"/>
    </source>
</evidence>
<organism evidence="3 4">
    <name type="scientific">Friedmanniomyces endolithicus</name>
    <dbReference type="NCBI Taxonomy" id="329885"/>
    <lineage>
        <taxon>Eukaryota</taxon>
        <taxon>Fungi</taxon>
        <taxon>Dikarya</taxon>
        <taxon>Ascomycota</taxon>
        <taxon>Pezizomycotina</taxon>
        <taxon>Dothideomycetes</taxon>
        <taxon>Dothideomycetidae</taxon>
        <taxon>Mycosphaerellales</taxon>
        <taxon>Teratosphaeriaceae</taxon>
        <taxon>Friedmanniomyces</taxon>
    </lineage>
</organism>
<name>A0A4U0TUN7_9PEZI</name>
<keyword evidence="1" id="KW-0472">Membrane</keyword>
<gene>
    <name evidence="3" type="ORF">B0A54_17649</name>
</gene>
<feature type="transmembrane region" description="Helical" evidence="1">
    <location>
        <begin position="146"/>
        <end position="167"/>
    </location>
</feature>
<evidence type="ECO:0000256" key="1">
    <source>
        <dbReference type="SAM" id="Phobius"/>
    </source>
</evidence>
<feature type="chain" id="PRO_5020464563" description="Fibronectin type-III domain-containing protein" evidence="2">
    <location>
        <begin position="22"/>
        <end position="208"/>
    </location>
</feature>
<keyword evidence="1" id="KW-0812">Transmembrane</keyword>
<evidence type="ECO:0000256" key="2">
    <source>
        <dbReference type="SAM" id="SignalP"/>
    </source>
</evidence>
<accession>A0A4U0TUN7</accession>
<comment type="caution">
    <text evidence="3">The sequence shown here is derived from an EMBL/GenBank/DDBJ whole genome shotgun (WGS) entry which is preliminary data.</text>
</comment>